<comment type="caution">
    <text evidence="2">The sequence shown here is derived from an EMBL/GenBank/DDBJ whole genome shotgun (WGS) entry which is preliminary data.</text>
</comment>
<evidence type="ECO:0000259" key="1">
    <source>
        <dbReference type="Pfam" id="PF13349"/>
    </source>
</evidence>
<dbReference type="InterPro" id="IPR025164">
    <property type="entry name" value="Toastrack_DUF4097"/>
</dbReference>
<name>A0A9D2MSM6_9FIRM</name>
<dbReference type="Proteomes" id="UP000886883">
    <property type="component" value="Unassembled WGS sequence"/>
</dbReference>
<evidence type="ECO:0000313" key="3">
    <source>
        <dbReference type="Proteomes" id="UP000886883"/>
    </source>
</evidence>
<organism evidence="2 3">
    <name type="scientific">Candidatus Eisenbergiella merdigallinarum</name>
    <dbReference type="NCBI Taxonomy" id="2838552"/>
    <lineage>
        <taxon>Bacteria</taxon>
        <taxon>Bacillati</taxon>
        <taxon>Bacillota</taxon>
        <taxon>Clostridia</taxon>
        <taxon>Lachnospirales</taxon>
        <taxon>Lachnospiraceae</taxon>
        <taxon>Eisenbergiella</taxon>
    </lineage>
</organism>
<feature type="domain" description="DUF4097" evidence="1">
    <location>
        <begin position="183"/>
        <end position="332"/>
    </location>
</feature>
<protein>
    <submittedName>
        <fullName evidence="2">DUF4097 domain-containing protein</fullName>
    </submittedName>
</protein>
<reference evidence="2" key="2">
    <citation type="submission" date="2021-04" db="EMBL/GenBank/DDBJ databases">
        <authorList>
            <person name="Gilroy R."/>
        </authorList>
    </citation>
    <scope>NUCLEOTIDE SEQUENCE</scope>
    <source>
        <strain evidence="2">USAMLcec3-2134</strain>
    </source>
</reference>
<sequence>MMKKGTKRALFAAAGCIAAGVVLFGIGAAAGGNGQFEVHHGRLRFPWYGVSNLPGLGFLEDSLEELGDAIEDGAEGGWLDLPFWSSASTWIGEEAEDGEKIFDGDFGDTVIWDGALPCDLEVELGIHALEIVEGEGDTISLEGHNVSRIQCYVKDGALRLRDVGRKKEVFKNGERKLVLTVPEGAAWETAELSAGLGNISADRLEAGEVSLESDLGSIEIGELNAGWLEADTDLGSILVEEFDGKDVCATSDLGSVELSGSVSGNVTASTDMGSILMTLAEEEDDFNYEIKTDMGNITVGDRDYSGLDREKTVENGSDRKMKLESSMGSIEILWKSR</sequence>
<gene>
    <name evidence="2" type="ORF">H9763_11805</name>
</gene>
<accession>A0A9D2MSM6</accession>
<dbReference type="EMBL" id="DWXE01000043">
    <property type="protein sequence ID" value="HJB92132.1"/>
    <property type="molecule type" value="Genomic_DNA"/>
</dbReference>
<dbReference type="Gene3D" id="2.160.20.120">
    <property type="match status" value="1"/>
</dbReference>
<proteinExistence type="predicted"/>
<evidence type="ECO:0000313" key="2">
    <source>
        <dbReference type="EMBL" id="HJB92132.1"/>
    </source>
</evidence>
<reference evidence="2" key="1">
    <citation type="journal article" date="2021" name="PeerJ">
        <title>Extensive microbial diversity within the chicken gut microbiome revealed by metagenomics and culture.</title>
        <authorList>
            <person name="Gilroy R."/>
            <person name="Ravi A."/>
            <person name="Getino M."/>
            <person name="Pursley I."/>
            <person name="Horton D.L."/>
            <person name="Alikhan N.F."/>
            <person name="Baker D."/>
            <person name="Gharbi K."/>
            <person name="Hall N."/>
            <person name="Watson M."/>
            <person name="Adriaenssens E.M."/>
            <person name="Foster-Nyarko E."/>
            <person name="Jarju S."/>
            <person name="Secka A."/>
            <person name="Antonio M."/>
            <person name="Oren A."/>
            <person name="Chaudhuri R.R."/>
            <person name="La Ragione R."/>
            <person name="Hildebrand F."/>
            <person name="Pallen M.J."/>
        </authorList>
    </citation>
    <scope>NUCLEOTIDE SEQUENCE</scope>
    <source>
        <strain evidence="2">USAMLcec3-2134</strain>
    </source>
</reference>
<dbReference type="Pfam" id="PF13349">
    <property type="entry name" value="DUF4097"/>
    <property type="match status" value="1"/>
</dbReference>
<dbReference type="AlphaFoldDB" id="A0A9D2MSM6"/>